<evidence type="ECO:0008006" key="2">
    <source>
        <dbReference type="Google" id="ProtNLM"/>
    </source>
</evidence>
<sequence length="363" mass="38330">IHMNGRIYDPKLARFLQADPFVQSPTNTQSLNRYSYGFNNPLNGTDPSGYSFFKKIVGIVVAAVGAVICGPTCGQLGYALIGAAAGGVSAAVNGGDILQGIVLGGISGAAFSGVGASKTFGYSLGDGLTKLSLNALANGVVGGITNVLAGGKFGHGFLAAGLSAYAKPGIRSSIGTEASGLPLRISARAIIGGTISKITGGKFSNGATTAAFSQLFNEEQTLNKFNKESHEKLEAVAIEENQRKLEGALRCGAVKPTGNKSHASGDLVDEGFIFDSETSVHEVACDYECVFKDGSTKIVRLKHYEKYSYPQSQDVGTEGQCIGCLFKSEFRHDLHKAIYTREKFIPFDPRKGIINPRDQDEVR</sequence>
<name>A0A0F9EQC8_9ZZZZ</name>
<reference evidence="1" key="1">
    <citation type="journal article" date="2015" name="Nature">
        <title>Complex archaea that bridge the gap between prokaryotes and eukaryotes.</title>
        <authorList>
            <person name="Spang A."/>
            <person name="Saw J.H."/>
            <person name="Jorgensen S.L."/>
            <person name="Zaremba-Niedzwiedzka K."/>
            <person name="Martijn J."/>
            <person name="Lind A.E."/>
            <person name="van Eijk R."/>
            <person name="Schleper C."/>
            <person name="Guy L."/>
            <person name="Ettema T.J."/>
        </authorList>
    </citation>
    <scope>NUCLEOTIDE SEQUENCE</scope>
</reference>
<gene>
    <name evidence="1" type="ORF">LCGC14_2398800</name>
</gene>
<feature type="non-terminal residue" evidence="1">
    <location>
        <position position="1"/>
    </location>
</feature>
<comment type="caution">
    <text evidence="1">The sequence shown here is derived from an EMBL/GenBank/DDBJ whole genome shotgun (WGS) entry which is preliminary data.</text>
</comment>
<organism evidence="1">
    <name type="scientific">marine sediment metagenome</name>
    <dbReference type="NCBI Taxonomy" id="412755"/>
    <lineage>
        <taxon>unclassified sequences</taxon>
        <taxon>metagenomes</taxon>
        <taxon>ecological metagenomes</taxon>
    </lineage>
</organism>
<dbReference type="EMBL" id="LAZR01035966">
    <property type="protein sequence ID" value="KKL26088.1"/>
    <property type="molecule type" value="Genomic_DNA"/>
</dbReference>
<protein>
    <recommendedName>
        <fullName evidence="2">RHS repeat-associated core domain-containing protein</fullName>
    </recommendedName>
</protein>
<proteinExistence type="predicted"/>
<dbReference type="NCBIfam" id="TIGR03696">
    <property type="entry name" value="Rhs_assc_core"/>
    <property type="match status" value="1"/>
</dbReference>
<dbReference type="AlphaFoldDB" id="A0A0F9EQC8"/>
<dbReference type="InterPro" id="IPR022385">
    <property type="entry name" value="Rhs_assc_core"/>
</dbReference>
<dbReference type="Gene3D" id="2.180.10.10">
    <property type="entry name" value="RHS repeat-associated core"/>
    <property type="match status" value="1"/>
</dbReference>
<accession>A0A0F9EQC8</accession>
<evidence type="ECO:0000313" key="1">
    <source>
        <dbReference type="EMBL" id="KKL26088.1"/>
    </source>
</evidence>